<accession>A0A381Q5H0</accession>
<dbReference type="AlphaFoldDB" id="A0A381Q5H0"/>
<protein>
    <submittedName>
        <fullName evidence="1">Uncharacterized protein</fullName>
    </submittedName>
</protein>
<evidence type="ECO:0000313" key="1">
    <source>
        <dbReference type="EMBL" id="SUZ74552.1"/>
    </source>
</evidence>
<dbReference type="EMBL" id="UINC01001215">
    <property type="protein sequence ID" value="SUZ74552.1"/>
    <property type="molecule type" value="Genomic_DNA"/>
</dbReference>
<reference evidence="1" key="1">
    <citation type="submission" date="2018-05" db="EMBL/GenBank/DDBJ databases">
        <authorList>
            <person name="Lanie J.A."/>
            <person name="Ng W.-L."/>
            <person name="Kazmierczak K.M."/>
            <person name="Andrzejewski T.M."/>
            <person name="Davidsen T.M."/>
            <person name="Wayne K.J."/>
            <person name="Tettelin H."/>
            <person name="Glass J.I."/>
            <person name="Rusch D."/>
            <person name="Podicherti R."/>
            <person name="Tsui H.-C.T."/>
            <person name="Winkler M.E."/>
        </authorList>
    </citation>
    <scope>NUCLEOTIDE SEQUENCE</scope>
</reference>
<sequence>MLSDLCVHVLVICDHGPLTTAVLKTVLLSAKLILGDESGISKNVYFINEIYSFLFNMSN</sequence>
<gene>
    <name evidence="1" type="ORF">METZ01_LOCUS27406</name>
</gene>
<name>A0A381Q5H0_9ZZZZ</name>
<proteinExistence type="predicted"/>
<organism evidence="1">
    <name type="scientific">marine metagenome</name>
    <dbReference type="NCBI Taxonomy" id="408172"/>
    <lineage>
        <taxon>unclassified sequences</taxon>
        <taxon>metagenomes</taxon>
        <taxon>ecological metagenomes</taxon>
    </lineage>
</organism>